<protein>
    <submittedName>
        <fullName evidence="2">YnhF family membrane protein</fullName>
    </submittedName>
</protein>
<keyword evidence="1" id="KW-1133">Transmembrane helix</keyword>
<evidence type="ECO:0000256" key="1">
    <source>
        <dbReference type="SAM" id="Phobius"/>
    </source>
</evidence>
<evidence type="ECO:0000313" key="3">
    <source>
        <dbReference type="Proteomes" id="UP001210678"/>
    </source>
</evidence>
<evidence type="ECO:0000313" key="2">
    <source>
        <dbReference type="EMBL" id="MDB1124395.1"/>
    </source>
</evidence>
<dbReference type="InterPro" id="IPR047743">
    <property type="entry name" value="YnhF-like"/>
</dbReference>
<name>A0ABT4YSM4_9VIBR</name>
<reference evidence="2 3" key="1">
    <citation type="submission" date="2023-01" db="EMBL/GenBank/DDBJ databases">
        <title>Vibrio sp. KJ40-1 sp.nov, isolated from marine algae.</title>
        <authorList>
            <person name="Butt M."/>
            <person name="Kim J.M.J."/>
            <person name="Jeon C.O.C."/>
        </authorList>
    </citation>
    <scope>NUCLEOTIDE SEQUENCE [LARGE SCALE GENOMIC DNA]</scope>
    <source>
        <strain evidence="2 3">KJ40-1</strain>
    </source>
</reference>
<keyword evidence="1" id="KW-0472">Membrane</keyword>
<comment type="caution">
    <text evidence="2">The sequence shown here is derived from an EMBL/GenBank/DDBJ whole genome shotgun (WGS) entry which is preliminary data.</text>
</comment>
<proteinExistence type="predicted"/>
<dbReference type="Proteomes" id="UP001210678">
    <property type="component" value="Unassembled WGS sequence"/>
</dbReference>
<organism evidence="2 3">
    <name type="scientific">Vibrio algarum</name>
    <dbReference type="NCBI Taxonomy" id="3020714"/>
    <lineage>
        <taxon>Bacteria</taxon>
        <taxon>Pseudomonadati</taxon>
        <taxon>Pseudomonadota</taxon>
        <taxon>Gammaproteobacteria</taxon>
        <taxon>Vibrionales</taxon>
        <taxon>Vibrionaceae</taxon>
        <taxon>Vibrio</taxon>
    </lineage>
</organism>
<gene>
    <name evidence="2" type="ORF">PGX00_12325</name>
</gene>
<dbReference type="NCBIfam" id="NF033411">
    <property type="entry name" value="small_mem_YnhF"/>
    <property type="match status" value="1"/>
</dbReference>
<keyword evidence="3" id="KW-1185">Reference proteome</keyword>
<dbReference type="EMBL" id="JAQLOI010000001">
    <property type="protein sequence ID" value="MDB1124395.1"/>
    <property type="molecule type" value="Genomic_DNA"/>
</dbReference>
<accession>A0ABT4YSM4</accession>
<sequence length="29" mass="3116">MEYNLKMALTIVAGSYAVILICSIVAITN</sequence>
<feature type="transmembrane region" description="Helical" evidence="1">
    <location>
        <begin position="7"/>
        <end position="27"/>
    </location>
</feature>
<keyword evidence="1" id="KW-0812">Transmembrane</keyword>
<dbReference type="RefSeq" id="WP_272136833.1">
    <property type="nucleotide sequence ID" value="NZ_JAQLOI010000001.1"/>
</dbReference>